<organism evidence="3 4">
    <name type="scientific">Methanosarcina lacustris Z-7289</name>
    <dbReference type="NCBI Taxonomy" id="1434111"/>
    <lineage>
        <taxon>Archaea</taxon>
        <taxon>Methanobacteriati</taxon>
        <taxon>Methanobacteriota</taxon>
        <taxon>Stenosarchaea group</taxon>
        <taxon>Methanomicrobia</taxon>
        <taxon>Methanosarcinales</taxon>
        <taxon>Methanosarcinaceae</taxon>
        <taxon>Methanosarcina</taxon>
    </lineage>
</organism>
<feature type="domain" description="Transposase IS4-like" evidence="2">
    <location>
        <begin position="71"/>
        <end position="175"/>
    </location>
</feature>
<dbReference type="InterPro" id="IPR002559">
    <property type="entry name" value="Transposase_11"/>
</dbReference>
<protein>
    <submittedName>
        <fullName evidence="3">Mobile element protein</fullName>
    </submittedName>
</protein>
<dbReference type="AlphaFoldDB" id="A0A0E3S6X4"/>
<dbReference type="Proteomes" id="UP000033072">
    <property type="component" value="Chromosome"/>
</dbReference>
<keyword evidence="1" id="KW-1133">Transmembrane helix</keyword>
<keyword evidence="4" id="KW-1185">Reference proteome</keyword>
<proteinExistence type="predicted"/>
<name>A0A0E3S6X4_9EURY</name>
<dbReference type="GO" id="GO:0004803">
    <property type="term" value="F:transposase activity"/>
    <property type="evidence" value="ECO:0007669"/>
    <property type="project" value="InterPro"/>
</dbReference>
<dbReference type="HOGENOM" id="CLU_1302635_0_0_2"/>
<reference evidence="3 4" key="1">
    <citation type="submission" date="2014-07" db="EMBL/GenBank/DDBJ databases">
        <title>Methanogenic archaea and the global carbon cycle.</title>
        <authorList>
            <person name="Henriksen J.R."/>
            <person name="Luke J."/>
            <person name="Reinhart S."/>
            <person name="Benedict M.N."/>
            <person name="Youngblut N.D."/>
            <person name="Metcalf M.E."/>
            <person name="Whitaker R.J."/>
            <person name="Metcalf W.W."/>
        </authorList>
    </citation>
    <scope>NUCLEOTIDE SEQUENCE [LARGE SCALE GENOMIC DNA]</scope>
    <source>
        <strain evidence="3 4">Z-7289</strain>
    </source>
</reference>
<dbReference type="InterPro" id="IPR012337">
    <property type="entry name" value="RNaseH-like_sf"/>
</dbReference>
<dbReference type="PANTHER" id="PTHR33258:SF1">
    <property type="entry name" value="TRANSPOSASE INSL FOR INSERTION SEQUENCE ELEMENT IS186A-RELATED"/>
    <property type="match status" value="1"/>
</dbReference>
<keyword evidence="1" id="KW-0812">Transmembrane</keyword>
<dbReference type="PATRIC" id="fig|1434111.4.peg.1958"/>
<evidence type="ECO:0000313" key="4">
    <source>
        <dbReference type="Proteomes" id="UP000033072"/>
    </source>
</evidence>
<dbReference type="GO" id="GO:0003677">
    <property type="term" value="F:DNA binding"/>
    <property type="evidence" value="ECO:0007669"/>
    <property type="project" value="InterPro"/>
</dbReference>
<evidence type="ECO:0000256" key="1">
    <source>
        <dbReference type="SAM" id="Phobius"/>
    </source>
</evidence>
<dbReference type="Pfam" id="PF01609">
    <property type="entry name" value="DDE_Tnp_1"/>
    <property type="match status" value="1"/>
</dbReference>
<accession>A0A0E3S6X4</accession>
<gene>
    <name evidence="3" type="ORF">MSLAZ_1497</name>
</gene>
<dbReference type="SUPFAM" id="SSF53098">
    <property type="entry name" value="Ribonuclease H-like"/>
    <property type="match status" value="1"/>
</dbReference>
<dbReference type="PANTHER" id="PTHR33258">
    <property type="entry name" value="TRANSPOSASE INSL FOR INSERTION SEQUENCE ELEMENT IS186A-RELATED"/>
    <property type="match status" value="1"/>
</dbReference>
<dbReference type="KEGG" id="mls:MSLAZ_1497"/>
<keyword evidence="1" id="KW-0472">Membrane</keyword>
<dbReference type="GO" id="GO:0006313">
    <property type="term" value="P:DNA transposition"/>
    <property type="evidence" value="ECO:0007669"/>
    <property type="project" value="InterPro"/>
</dbReference>
<dbReference type="EMBL" id="CP009515">
    <property type="protein sequence ID" value="AKB74758.1"/>
    <property type="molecule type" value="Genomic_DNA"/>
</dbReference>
<feature type="transmembrane region" description="Helical" evidence="1">
    <location>
        <begin position="178"/>
        <end position="198"/>
    </location>
</feature>
<evidence type="ECO:0000259" key="2">
    <source>
        <dbReference type="Pfam" id="PF01609"/>
    </source>
</evidence>
<evidence type="ECO:0000313" key="3">
    <source>
        <dbReference type="EMBL" id="AKB74758.1"/>
    </source>
</evidence>
<sequence>MYIAPIVIAQPSSTHEKSDTFETDFHKMYPTVWLMQLSKKTKFIKRERKIKPDIIFWSLAPGRKLGEKLRKFKDILIQDSTIIRLHDSLANKFPATRARKIAAGVKVGVMISAIANGPKTVALYPENTAEIKTLRIGPWIKDRILLVDLGFYKTQLFARVEGNGGYFVSRIRKNMDPFIVSILTSVVLGAYMLSHKFVMSDDCGLVNLHRI</sequence>